<evidence type="ECO:0000256" key="2">
    <source>
        <dbReference type="ARBA" id="ARBA00001958"/>
    </source>
</evidence>
<proteinExistence type="inferred from homology"/>
<dbReference type="HAMAP" id="MF_01274">
    <property type="entry name" value="Pantothen_kinase_3"/>
    <property type="match status" value="1"/>
</dbReference>
<comment type="function">
    <text evidence="16">Catalyzes the phosphorylation of pantothenate (Pan), the first step in CoA biosynthesis.</text>
</comment>
<comment type="subunit">
    <text evidence="5 16">Homodimer.</text>
</comment>
<dbReference type="CDD" id="cd24015">
    <property type="entry name" value="ASKHA_NBD_PanK-III"/>
    <property type="match status" value="1"/>
</dbReference>
<feature type="binding site" evidence="16">
    <location>
        <position position="129"/>
    </location>
    <ligand>
        <name>K(+)</name>
        <dbReference type="ChEBI" id="CHEBI:29103"/>
    </ligand>
</feature>
<accession>A0ABV1E0P5</accession>
<evidence type="ECO:0000256" key="6">
    <source>
        <dbReference type="ARBA" id="ARBA00012102"/>
    </source>
</evidence>
<evidence type="ECO:0000256" key="10">
    <source>
        <dbReference type="ARBA" id="ARBA00022777"/>
    </source>
</evidence>
<evidence type="ECO:0000256" key="8">
    <source>
        <dbReference type="ARBA" id="ARBA00022679"/>
    </source>
</evidence>
<comment type="cofactor">
    <cofactor evidence="16">
        <name>NH4(+)</name>
        <dbReference type="ChEBI" id="CHEBI:28938"/>
    </cofactor>
    <cofactor evidence="16">
        <name>K(+)</name>
        <dbReference type="ChEBI" id="CHEBI:29103"/>
    </cofactor>
    <text evidence="16">A monovalent cation. Ammonium or potassium.</text>
</comment>
<comment type="cofactor">
    <cofactor evidence="2">
        <name>K(+)</name>
        <dbReference type="ChEBI" id="CHEBI:29103"/>
    </cofactor>
</comment>
<evidence type="ECO:0000256" key="16">
    <source>
        <dbReference type="HAMAP-Rule" id="MF_01274"/>
    </source>
</evidence>
<keyword evidence="16" id="KW-0479">Metal-binding</keyword>
<evidence type="ECO:0000256" key="4">
    <source>
        <dbReference type="ARBA" id="ARBA00005225"/>
    </source>
</evidence>
<sequence length="254" mass="27220">MLLTIDIGNTNITLGAYRGETLQFESRMETNRFRMEDQYAIELRDIIDLYGFSPTQFQGAIICSVVPALTSVIARAVEKLVGKEPLLVGPGLKTGLNIRIDNPAQLGADLVAGAVGAIAKFPCPCILFDLGTATTISVVARDTSFLGGIIIPGVYISYNALTSRTAQLPQVSLEAPSHVIGKNSIDSMKSGSVYGTAAMIDGICERIEEEIGEKATVVATGGIAGVVIPHCKREIIHSDNLILEGLRLLYERNR</sequence>
<comment type="catalytic activity">
    <reaction evidence="1 16">
        <text>(R)-pantothenate + ATP = (R)-4'-phosphopantothenate + ADP + H(+)</text>
        <dbReference type="Rhea" id="RHEA:16373"/>
        <dbReference type="ChEBI" id="CHEBI:10986"/>
        <dbReference type="ChEBI" id="CHEBI:15378"/>
        <dbReference type="ChEBI" id="CHEBI:29032"/>
        <dbReference type="ChEBI" id="CHEBI:30616"/>
        <dbReference type="ChEBI" id="CHEBI:456216"/>
        <dbReference type="EC" id="2.7.1.33"/>
    </reaction>
</comment>
<evidence type="ECO:0000256" key="9">
    <source>
        <dbReference type="ARBA" id="ARBA00022741"/>
    </source>
</evidence>
<gene>
    <name evidence="16" type="primary">coaX</name>
    <name evidence="17" type="ORF">WMO26_08615</name>
</gene>
<evidence type="ECO:0000256" key="1">
    <source>
        <dbReference type="ARBA" id="ARBA00001206"/>
    </source>
</evidence>
<evidence type="ECO:0000313" key="17">
    <source>
        <dbReference type="EMBL" id="MEQ2440884.1"/>
    </source>
</evidence>
<keyword evidence="12 16" id="KW-0630">Potassium</keyword>
<evidence type="ECO:0000256" key="5">
    <source>
        <dbReference type="ARBA" id="ARBA00011738"/>
    </source>
</evidence>
<feature type="binding site" evidence="16">
    <location>
        <begin position="6"/>
        <end position="13"/>
    </location>
    <ligand>
        <name>ATP</name>
        <dbReference type="ChEBI" id="CHEBI:30616"/>
    </ligand>
</feature>
<dbReference type="PANTHER" id="PTHR34265:SF1">
    <property type="entry name" value="TYPE III PANTOTHENATE KINASE"/>
    <property type="match status" value="1"/>
</dbReference>
<dbReference type="PANTHER" id="PTHR34265">
    <property type="entry name" value="TYPE III PANTOTHENATE KINASE"/>
    <property type="match status" value="1"/>
</dbReference>
<keyword evidence="7 16" id="KW-0963">Cytoplasm</keyword>
<dbReference type="Gene3D" id="3.30.420.40">
    <property type="match status" value="2"/>
</dbReference>
<feature type="binding site" evidence="16">
    <location>
        <position position="184"/>
    </location>
    <ligand>
        <name>substrate</name>
    </ligand>
</feature>
<keyword evidence="10 16" id="KW-0418">Kinase</keyword>
<comment type="subcellular location">
    <subcellularLocation>
        <location evidence="3 16">Cytoplasm</location>
    </subcellularLocation>
</comment>
<comment type="pathway">
    <text evidence="4 16">Cofactor biosynthesis; coenzyme A biosynthesis; CoA from (R)-pantothenate: step 1/5.</text>
</comment>
<dbReference type="RefSeq" id="WP_349219643.1">
    <property type="nucleotide sequence ID" value="NZ_JBBMFD010000013.1"/>
</dbReference>
<evidence type="ECO:0000256" key="12">
    <source>
        <dbReference type="ARBA" id="ARBA00022958"/>
    </source>
</evidence>
<evidence type="ECO:0000256" key="3">
    <source>
        <dbReference type="ARBA" id="ARBA00004496"/>
    </source>
</evidence>
<comment type="caution">
    <text evidence="17">The sequence shown here is derived from an EMBL/GenBank/DDBJ whole genome shotgun (WGS) entry which is preliminary data.</text>
</comment>
<evidence type="ECO:0000256" key="14">
    <source>
        <dbReference type="ARBA" id="ARBA00038036"/>
    </source>
</evidence>
<dbReference type="NCBIfam" id="TIGR00671">
    <property type="entry name" value="baf"/>
    <property type="match status" value="1"/>
</dbReference>
<keyword evidence="9 16" id="KW-0547">Nucleotide-binding</keyword>
<name>A0ABV1E0P5_9FIRM</name>
<feature type="binding site" evidence="16">
    <location>
        <begin position="107"/>
        <end position="110"/>
    </location>
    <ligand>
        <name>substrate</name>
    </ligand>
</feature>
<keyword evidence="13 16" id="KW-0173">Coenzyme A biosynthesis</keyword>
<organism evidence="17 18">
    <name type="scientific">Solibaculum intestinale</name>
    <dbReference type="NCBI Taxonomy" id="3133165"/>
    <lineage>
        <taxon>Bacteria</taxon>
        <taxon>Bacillati</taxon>
        <taxon>Bacillota</taxon>
        <taxon>Clostridia</taxon>
        <taxon>Eubacteriales</taxon>
        <taxon>Oscillospiraceae</taxon>
        <taxon>Solibaculum</taxon>
    </lineage>
</organism>
<evidence type="ECO:0000256" key="7">
    <source>
        <dbReference type="ARBA" id="ARBA00022490"/>
    </source>
</evidence>
<protein>
    <recommendedName>
        <fullName evidence="15 16">Type III pantothenate kinase</fullName>
        <ecNumber evidence="6 16">2.7.1.33</ecNumber>
    </recommendedName>
    <alternativeName>
        <fullName evidence="16">PanK-III</fullName>
    </alternativeName>
    <alternativeName>
        <fullName evidence="16">Pantothenic acid kinase</fullName>
    </alternativeName>
</protein>
<feature type="active site" description="Proton acceptor" evidence="16">
    <location>
        <position position="109"/>
    </location>
</feature>
<keyword evidence="8 16" id="KW-0808">Transferase</keyword>
<keyword evidence="11 16" id="KW-0067">ATP-binding</keyword>
<evidence type="ECO:0000256" key="13">
    <source>
        <dbReference type="ARBA" id="ARBA00022993"/>
    </source>
</evidence>
<dbReference type="SUPFAM" id="SSF53067">
    <property type="entry name" value="Actin-like ATPase domain"/>
    <property type="match status" value="2"/>
</dbReference>
<evidence type="ECO:0000256" key="11">
    <source>
        <dbReference type="ARBA" id="ARBA00022840"/>
    </source>
</evidence>
<dbReference type="Proteomes" id="UP001489509">
    <property type="component" value="Unassembled WGS sequence"/>
</dbReference>
<dbReference type="EC" id="2.7.1.33" evidence="6 16"/>
<comment type="similarity">
    <text evidence="14 16">Belongs to the type III pantothenate kinase family.</text>
</comment>
<dbReference type="EMBL" id="JBBMFD010000013">
    <property type="protein sequence ID" value="MEQ2440884.1"/>
    <property type="molecule type" value="Genomic_DNA"/>
</dbReference>
<reference evidence="17 18" key="1">
    <citation type="submission" date="2024-03" db="EMBL/GenBank/DDBJ databases">
        <title>Human intestinal bacterial collection.</title>
        <authorList>
            <person name="Pauvert C."/>
            <person name="Hitch T.C.A."/>
            <person name="Clavel T."/>
        </authorList>
    </citation>
    <scope>NUCLEOTIDE SEQUENCE [LARGE SCALE GENOMIC DNA]</scope>
    <source>
        <strain evidence="17 18">CLA-JM-H44</strain>
    </source>
</reference>
<dbReference type="NCBIfam" id="NF009855">
    <property type="entry name" value="PRK13321.1"/>
    <property type="match status" value="1"/>
</dbReference>
<dbReference type="InterPro" id="IPR043129">
    <property type="entry name" value="ATPase_NBD"/>
</dbReference>
<evidence type="ECO:0000313" key="18">
    <source>
        <dbReference type="Proteomes" id="UP001489509"/>
    </source>
</evidence>
<comment type="caution">
    <text evidence="16">Lacks conserved residue(s) required for the propagation of feature annotation.</text>
</comment>
<dbReference type="Pfam" id="PF03309">
    <property type="entry name" value="Pan_kinase"/>
    <property type="match status" value="1"/>
</dbReference>
<keyword evidence="18" id="KW-1185">Reference proteome</keyword>
<dbReference type="GO" id="GO:0004594">
    <property type="term" value="F:pantothenate kinase activity"/>
    <property type="evidence" value="ECO:0007669"/>
    <property type="project" value="UniProtKB-EC"/>
</dbReference>
<dbReference type="InterPro" id="IPR004619">
    <property type="entry name" value="Type_III_PanK"/>
</dbReference>
<evidence type="ECO:0000256" key="15">
    <source>
        <dbReference type="ARBA" id="ARBA00040883"/>
    </source>
</evidence>
<feature type="binding site" evidence="16">
    <location>
        <position position="132"/>
    </location>
    <ligand>
        <name>ATP</name>
        <dbReference type="ChEBI" id="CHEBI:30616"/>
    </ligand>
</feature>